<evidence type="ECO:0000313" key="2">
    <source>
        <dbReference type="EMBL" id="KAG0002657.1"/>
    </source>
</evidence>
<proteinExistence type="predicted"/>
<name>A0A9P6MIQ9_9FUNG</name>
<gene>
    <name evidence="2" type="ORF">BGZ65_002457</name>
</gene>
<protein>
    <submittedName>
        <fullName evidence="2">Uncharacterized protein</fullName>
    </submittedName>
</protein>
<organism evidence="2 3">
    <name type="scientific">Modicella reniformis</name>
    <dbReference type="NCBI Taxonomy" id="1440133"/>
    <lineage>
        <taxon>Eukaryota</taxon>
        <taxon>Fungi</taxon>
        <taxon>Fungi incertae sedis</taxon>
        <taxon>Mucoromycota</taxon>
        <taxon>Mortierellomycotina</taxon>
        <taxon>Mortierellomycetes</taxon>
        <taxon>Mortierellales</taxon>
        <taxon>Mortierellaceae</taxon>
        <taxon>Modicella</taxon>
    </lineage>
</organism>
<dbReference type="Proteomes" id="UP000749646">
    <property type="component" value="Unassembled WGS sequence"/>
</dbReference>
<dbReference type="AlphaFoldDB" id="A0A9P6MIQ9"/>
<accession>A0A9P6MIQ9</accession>
<sequence>MVKFHGTVECFNPDCPSFKIGYTFKPKDPHTAVAIAGASTLLSDAQQTLPLFSPSMGPSSSNTTLSTPVSNPGRNRQALNTYSEFIEAFLRQAWYINSIMAEHPSTVPGSEDIKIRCVKLQYIADEKHGYFEALVKRLYHEEDGINGMALVLNPH</sequence>
<reference evidence="2" key="1">
    <citation type="journal article" date="2020" name="Fungal Divers.">
        <title>Resolving the Mortierellaceae phylogeny through synthesis of multi-gene phylogenetics and phylogenomics.</title>
        <authorList>
            <person name="Vandepol N."/>
            <person name="Liber J."/>
            <person name="Desiro A."/>
            <person name="Na H."/>
            <person name="Kennedy M."/>
            <person name="Barry K."/>
            <person name="Grigoriev I.V."/>
            <person name="Miller A.N."/>
            <person name="O'Donnell K."/>
            <person name="Stajich J.E."/>
            <person name="Bonito G."/>
        </authorList>
    </citation>
    <scope>NUCLEOTIDE SEQUENCE</scope>
    <source>
        <strain evidence="2">MES-2147</strain>
    </source>
</reference>
<feature type="region of interest" description="Disordered" evidence="1">
    <location>
        <begin position="53"/>
        <end position="75"/>
    </location>
</feature>
<dbReference type="OrthoDB" id="2449290at2759"/>
<dbReference type="EMBL" id="JAAAHW010000421">
    <property type="protein sequence ID" value="KAG0002657.1"/>
    <property type="molecule type" value="Genomic_DNA"/>
</dbReference>
<evidence type="ECO:0000256" key="1">
    <source>
        <dbReference type="SAM" id="MobiDB-lite"/>
    </source>
</evidence>
<keyword evidence="3" id="KW-1185">Reference proteome</keyword>
<evidence type="ECO:0000313" key="3">
    <source>
        <dbReference type="Proteomes" id="UP000749646"/>
    </source>
</evidence>
<comment type="caution">
    <text evidence="2">The sequence shown here is derived from an EMBL/GenBank/DDBJ whole genome shotgun (WGS) entry which is preliminary data.</text>
</comment>